<proteinExistence type="predicted"/>
<evidence type="ECO:0000256" key="2">
    <source>
        <dbReference type="SAM" id="Phobius"/>
    </source>
</evidence>
<feature type="signal peptide" evidence="3">
    <location>
        <begin position="1"/>
        <end position="23"/>
    </location>
</feature>
<evidence type="ECO:0000256" key="1">
    <source>
        <dbReference type="SAM" id="MobiDB-lite"/>
    </source>
</evidence>
<evidence type="ECO:0000313" key="5">
    <source>
        <dbReference type="Proteomes" id="UP000738325"/>
    </source>
</evidence>
<feature type="region of interest" description="Disordered" evidence="1">
    <location>
        <begin position="235"/>
        <end position="265"/>
    </location>
</feature>
<keyword evidence="2" id="KW-0472">Membrane</keyword>
<dbReference type="EMBL" id="JAAAIP010000030">
    <property type="protein sequence ID" value="KAG0328716.1"/>
    <property type="molecule type" value="Genomic_DNA"/>
</dbReference>
<feature type="compositionally biased region" description="Gly residues" evidence="1">
    <location>
        <begin position="317"/>
        <end position="328"/>
    </location>
</feature>
<comment type="caution">
    <text evidence="4">The sequence shown here is derived from an EMBL/GenBank/DDBJ whole genome shotgun (WGS) entry which is preliminary data.</text>
</comment>
<dbReference type="OrthoDB" id="2442663at2759"/>
<feature type="chain" id="PRO_5040457292" evidence="3">
    <location>
        <begin position="24"/>
        <end position="404"/>
    </location>
</feature>
<dbReference type="AlphaFoldDB" id="A0A9P6UYZ4"/>
<evidence type="ECO:0000313" key="4">
    <source>
        <dbReference type="EMBL" id="KAG0328716.1"/>
    </source>
</evidence>
<reference evidence="4" key="1">
    <citation type="journal article" date="2020" name="Fungal Divers.">
        <title>Resolving the Mortierellaceae phylogeny through synthesis of multi-gene phylogenetics and phylogenomics.</title>
        <authorList>
            <person name="Vandepol N."/>
            <person name="Liber J."/>
            <person name="Desiro A."/>
            <person name="Na H."/>
            <person name="Kennedy M."/>
            <person name="Barry K."/>
            <person name="Grigoriev I.V."/>
            <person name="Miller A.N."/>
            <person name="O'Donnell K."/>
            <person name="Stajich J.E."/>
            <person name="Bonito G."/>
        </authorList>
    </citation>
    <scope>NUCLEOTIDE SEQUENCE</scope>
    <source>
        <strain evidence="4">REB-010B</strain>
    </source>
</reference>
<sequence length="404" mass="41715">MKLSRGTSLFALCAVSLLVGVQAAINLPGAGLVTTSHATVPPVVTTTTAAATTAPAAVTTTPPVVHTTATSKAAAVTTMTSAAATPTGPPVANNGTCINSLTCADGFVCGFASANVTVGTCIQSAIVCPMSPILTCVTSADCPTEFSLCAKESPDSVQYVCTGLGTPGTADECKQGSSSNGGLMSTVKYAGIAVGCVAALGLAFALVRWQRRRKRSGMPAEMFGEIDYGMTNRRSAPSVAKPVENYPFSSRPNAHGSDHAPPPAHDYGGYDNNQYYEEPIGYNNNKMHQDQYYGHDQYDNQYYGNHKEPGYGYDQQRGGGGGGGGGDGFYDNAGYDDYGHQGGHGAPHGHLSPVTSPSAVAKPVSPRHQNFDNYGPEPSEMDYGDHGYGHGHGGGQGGGHGGRY</sequence>
<evidence type="ECO:0000256" key="3">
    <source>
        <dbReference type="SAM" id="SignalP"/>
    </source>
</evidence>
<gene>
    <name evidence="4" type="ORF">BGZ99_004798</name>
</gene>
<name>A0A9P6UYZ4_9FUNG</name>
<dbReference type="Proteomes" id="UP000738325">
    <property type="component" value="Unassembled WGS sequence"/>
</dbReference>
<accession>A0A9P6UYZ4</accession>
<keyword evidence="5" id="KW-1185">Reference proteome</keyword>
<keyword evidence="3" id="KW-0732">Signal</keyword>
<keyword evidence="2" id="KW-1133">Transmembrane helix</keyword>
<feature type="region of interest" description="Disordered" evidence="1">
    <location>
        <begin position="296"/>
        <end position="404"/>
    </location>
</feature>
<protein>
    <submittedName>
        <fullName evidence="4">Uncharacterized protein</fullName>
    </submittedName>
</protein>
<organism evidence="4 5">
    <name type="scientific">Dissophora globulifera</name>
    <dbReference type="NCBI Taxonomy" id="979702"/>
    <lineage>
        <taxon>Eukaryota</taxon>
        <taxon>Fungi</taxon>
        <taxon>Fungi incertae sedis</taxon>
        <taxon>Mucoromycota</taxon>
        <taxon>Mortierellomycotina</taxon>
        <taxon>Mortierellomycetes</taxon>
        <taxon>Mortierellales</taxon>
        <taxon>Mortierellaceae</taxon>
        <taxon>Dissophora</taxon>
    </lineage>
</organism>
<feature type="transmembrane region" description="Helical" evidence="2">
    <location>
        <begin position="189"/>
        <end position="209"/>
    </location>
</feature>
<keyword evidence="2" id="KW-0812">Transmembrane</keyword>
<feature type="compositionally biased region" description="Gly residues" evidence="1">
    <location>
        <begin position="390"/>
        <end position="404"/>
    </location>
</feature>